<accession>A0A0E9WZS1</accession>
<sequence>MQNILITIIPHSNFCFCGCDIHKMLLKISLIYCSHFISKTDISSWSDSFFPEELVSALKFYSFYLFIKKKFFPTQIKNLQKVQLRGFFIHIHKTF</sequence>
<organism evidence="1">
    <name type="scientific">Anguilla anguilla</name>
    <name type="common">European freshwater eel</name>
    <name type="synonym">Muraena anguilla</name>
    <dbReference type="NCBI Taxonomy" id="7936"/>
    <lineage>
        <taxon>Eukaryota</taxon>
        <taxon>Metazoa</taxon>
        <taxon>Chordata</taxon>
        <taxon>Craniata</taxon>
        <taxon>Vertebrata</taxon>
        <taxon>Euteleostomi</taxon>
        <taxon>Actinopterygii</taxon>
        <taxon>Neopterygii</taxon>
        <taxon>Teleostei</taxon>
        <taxon>Anguilliformes</taxon>
        <taxon>Anguillidae</taxon>
        <taxon>Anguilla</taxon>
    </lineage>
</organism>
<reference evidence="1" key="2">
    <citation type="journal article" date="2015" name="Fish Shellfish Immunol.">
        <title>Early steps in the European eel (Anguilla anguilla)-Vibrio vulnificus interaction in the gills: Role of the RtxA13 toxin.</title>
        <authorList>
            <person name="Callol A."/>
            <person name="Pajuelo D."/>
            <person name="Ebbesson L."/>
            <person name="Teles M."/>
            <person name="MacKenzie S."/>
            <person name="Amaro C."/>
        </authorList>
    </citation>
    <scope>NUCLEOTIDE SEQUENCE</scope>
</reference>
<name>A0A0E9WZS1_ANGAN</name>
<protein>
    <submittedName>
        <fullName evidence="1">Uncharacterized protein</fullName>
    </submittedName>
</protein>
<reference evidence="1" key="1">
    <citation type="submission" date="2014-11" db="EMBL/GenBank/DDBJ databases">
        <authorList>
            <person name="Amaro Gonzalez C."/>
        </authorList>
    </citation>
    <scope>NUCLEOTIDE SEQUENCE</scope>
</reference>
<proteinExistence type="predicted"/>
<evidence type="ECO:0000313" key="1">
    <source>
        <dbReference type="EMBL" id="JAH95130.1"/>
    </source>
</evidence>
<dbReference type="EMBL" id="GBXM01013447">
    <property type="protein sequence ID" value="JAH95130.1"/>
    <property type="molecule type" value="Transcribed_RNA"/>
</dbReference>
<dbReference type="AlphaFoldDB" id="A0A0E9WZS1"/>